<evidence type="ECO:0000313" key="2">
    <source>
        <dbReference type="Proteomes" id="UP000271603"/>
    </source>
</evidence>
<dbReference type="GO" id="GO:0070284">
    <property type="term" value="F:phosphomethylpyrimidine synthase activity"/>
    <property type="evidence" value="ECO:0007669"/>
    <property type="project" value="UniProtKB-EC"/>
</dbReference>
<evidence type="ECO:0000313" key="1">
    <source>
        <dbReference type="EMBL" id="VEA71313.1"/>
    </source>
</evidence>
<dbReference type="EMBL" id="LR134155">
    <property type="protein sequence ID" value="VEA71313.1"/>
    <property type="molecule type" value="Genomic_DNA"/>
</dbReference>
<reference evidence="1 2" key="1">
    <citation type="submission" date="2018-12" db="EMBL/GenBank/DDBJ databases">
        <authorList>
            <consortium name="Pathogen Informatics"/>
        </authorList>
    </citation>
    <scope>NUCLEOTIDE SEQUENCE [LARGE SCALE GENOMIC DNA]</scope>
    <source>
        <strain evidence="1 2">NCTC9419</strain>
    </source>
</reference>
<dbReference type="GO" id="GO:0051536">
    <property type="term" value="F:iron-sulfur cluster binding"/>
    <property type="evidence" value="ECO:0007669"/>
    <property type="project" value="InterPro"/>
</dbReference>
<dbReference type="GO" id="GO:0009228">
    <property type="term" value="P:thiamine biosynthetic process"/>
    <property type="evidence" value="ECO:0007669"/>
    <property type="project" value="InterPro"/>
</dbReference>
<dbReference type="AlphaFoldDB" id="A0A447QN33"/>
<proteinExistence type="predicted"/>
<accession>A0A447QN33</accession>
<dbReference type="Gene3D" id="6.10.250.620">
    <property type="match status" value="1"/>
</dbReference>
<dbReference type="PANTHER" id="PTHR30557">
    <property type="entry name" value="THIAMINE BIOSYNTHESIS PROTEIN THIC"/>
    <property type="match status" value="1"/>
</dbReference>
<sequence>MSKARFEFRWEDQFNLALDPATARAYHDETLPQESGKIAHFCSMCGPKFCSMKISQEVRDYAAAQEAAKPIEVLSGMEKMSAEFRSRGSELYHSATALQEDNNG</sequence>
<dbReference type="Pfam" id="PF01964">
    <property type="entry name" value="ThiC_Rad_SAM"/>
    <property type="match status" value="1"/>
</dbReference>
<organism evidence="1 2">
    <name type="scientific">Serratia rubidaea</name>
    <name type="common">Serratia marinorubra</name>
    <dbReference type="NCBI Taxonomy" id="61652"/>
    <lineage>
        <taxon>Bacteria</taxon>
        <taxon>Pseudomonadati</taxon>
        <taxon>Pseudomonadota</taxon>
        <taxon>Gammaproteobacteria</taxon>
        <taxon>Enterobacterales</taxon>
        <taxon>Yersiniaceae</taxon>
        <taxon>Serratia</taxon>
    </lineage>
</organism>
<protein>
    <submittedName>
        <fullName evidence="1">Phosphomethylpyrimidine synthase</fullName>
        <ecNumber evidence="1">4.1.99.17</ecNumber>
    </submittedName>
</protein>
<dbReference type="PANTHER" id="PTHR30557:SF1">
    <property type="entry name" value="PHOSPHOMETHYLPYRIMIDINE SYNTHASE, CHLOROPLASTIC"/>
    <property type="match status" value="1"/>
</dbReference>
<gene>
    <name evidence="1" type="primary">thiC_1</name>
    <name evidence="1" type="ORF">NCTC9419_02858</name>
</gene>
<dbReference type="EC" id="4.1.99.17" evidence="1"/>
<dbReference type="Proteomes" id="UP000271603">
    <property type="component" value="Chromosome"/>
</dbReference>
<name>A0A447QN33_SERRU</name>
<keyword evidence="1" id="KW-0456">Lyase</keyword>
<dbReference type="InterPro" id="IPR002817">
    <property type="entry name" value="ThiC/BzaA/B"/>
</dbReference>
<dbReference type="GO" id="GO:0005829">
    <property type="term" value="C:cytosol"/>
    <property type="evidence" value="ECO:0007669"/>
    <property type="project" value="TreeGrafter"/>
</dbReference>